<evidence type="ECO:0000313" key="3">
    <source>
        <dbReference type="EMBL" id="TFK32667.1"/>
    </source>
</evidence>
<keyword evidence="4" id="KW-1185">Reference proteome</keyword>
<dbReference type="InterPro" id="IPR045339">
    <property type="entry name" value="DUF6534"/>
</dbReference>
<dbReference type="EMBL" id="ML213667">
    <property type="protein sequence ID" value="TFK32667.1"/>
    <property type="molecule type" value="Genomic_DNA"/>
</dbReference>
<organism evidence="3 4">
    <name type="scientific">Crucibulum laeve</name>
    <dbReference type="NCBI Taxonomy" id="68775"/>
    <lineage>
        <taxon>Eukaryota</taxon>
        <taxon>Fungi</taxon>
        <taxon>Dikarya</taxon>
        <taxon>Basidiomycota</taxon>
        <taxon>Agaricomycotina</taxon>
        <taxon>Agaricomycetes</taxon>
        <taxon>Agaricomycetidae</taxon>
        <taxon>Agaricales</taxon>
        <taxon>Agaricineae</taxon>
        <taxon>Nidulariaceae</taxon>
        <taxon>Crucibulum</taxon>
    </lineage>
</organism>
<dbReference type="PANTHER" id="PTHR40465:SF1">
    <property type="entry name" value="DUF6534 DOMAIN-CONTAINING PROTEIN"/>
    <property type="match status" value="1"/>
</dbReference>
<reference evidence="3 4" key="1">
    <citation type="journal article" date="2019" name="Nat. Ecol. Evol.">
        <title>Megaphylogeny resolves global patterns of mushroom evolution.</title>
        <authorList>
            <person name="Varga T."/>
            <person name="Krizsan K."/>
            <person name="Foldi C."/>
            <person name="Dima B."/>
            <person name="Sanchez-Garcia M."/>
            <person name="Sanchez-Ramirez S."/>
            <person name="Szollosi G.J."/>
            <person name="Szarkandi J.G."/>
            <person name="Papp V."/>
            <person name="Albert L."/>
            <person name="Andreopoulos W."/>
            <person name="Angelini C."/>
            <person name="Antonin V."/>
            <person name="Barry K.W."/>
            <person name="Bougher N.L."/>
            <person name="Buchanan P."/>
            <person name="Buyck B."/>
            <person name="Bense V."/>
            <person name="Catcheside P."/>
            <person name="Chovatia M."/>
            <person name="Cooper J."/>
            <person name="Damon W."/>
            <person name="Desjardin D."/>
            <person name="Finy P."/>
            <person name="Geml J."/>
            <person name="Haridas S."/>
            <person name="Hughes K."/>
            <person name="Justo A."/>
            <person name="Karasinski D."/>
            <person name="Kautmanova I."/>
            <person name="Kiss B."/>
            <person name="Kocsube S."/>
            <person name="Kotiranta H."/>
            <person name="LaButti K.M."/>
            <person name="Lechner B.E."/>
            <person name="Liimatainen K."/>
            <person name="Lipzen A."/>
            <person name="Lukacs Z."/>
            <person name="Mihaltcheva S."/>
            <person name="Morgado L.N."/>
            <person name="Niskanen T."/>
            <person name="Noordeloos M.E."/>
            <person name="Ohm R.A."/>
            <person name="Ortiz-Santana B."/>
            <person name="Ovrebo C."/>
            <person name="Racz N."/>
            <person name="Riley R."/>
            <person name="Savchenko A."/>
            <person name="Shiryaev A."/>
            <person name="Soop K."/>
            <person name="Spirin V."/>
            <person name="Szebenyi C."/>
            <person name="Tomsovsky M."/>
            <person name="Tulloss R.E."/>
            <person name="Uehling J."/>
            <person name="Grigoriev I.V."/>
            <person name="Vagvolgyi C."/>
            <person name="Papp T."/>
            <person name="Martin F.M."/>
            <person name="Miettinen O."/>
            <person name="Hibbett D.S."/>
            <person name="Nagy L.G."/>
        </authorList>
    </citation>
    <scope>NUCLEOTIDE SEQUENCE [LARGE SCALE GENOMIC DNA]</scope>
    <source>
        <strain evidence="3 4">CBS 166.37</strain>
    </source>
</reference>
<evidence type="ECO:0000256" key="1">
    <source>
        <dbReference type="SAM" id="Phobius"/>
    </source>
</evidence>
<dbReference type="Pfam" id="PF20152">
    <property type="entry name" value="DUF6534"/>
    <property type="match status" value="1"/>
</dbReference>
<evidence type="ECO:0000259" key="2">
    <source>
        <dbReference type="Pfam" id="PF20152"/>
    </source>
</evidence>
<feature type="transmembrane region" description="Helical" evidence="1">
    <location>
        <begin position="142"/>
        <end position="171"/>
    </location>
</feature>
<keyword evidence="1" id="KW-0812">Transmembrane</keyword>
<name>A0A5C3LII4_9AGAR</name>
<dbReference type="AlphaFoldDB" id="A0A5C3LII4"/>
<feature type="transmembrane region" description="Helical" evidence="1">
    <location>
        <begin position="98"/>
        <end position="121"/>
    </location>
</feature>
<dbReference type="PANTHER" id="PTHR40465">
    <property type="entry name" value="CHROMOSOME 1, WHOLE GENOME SHOTGUN SEQUENCE"/>
    <property type="match status" value="1"/>
</dbReference>
<dbReference type="OrthoDB" id="3053610at2759"/>
<dbReference type="Proteomes" id="UP000308652">
    <property type="component" value="Unassembled WGS sequence"/>
</dbReference>
<keyword evidence="1" id="KW-1133">Transmembrane helix</keyword>
<feature type="transmembrane region" description="Helical" evidence="1">
    <location>
        <begin position="66"/>
        <end position="92"/>
    </location>
</feature>
<gene>
    <name evidence="3" type="ORF">BDQ12DRAFT_771671</name>
</gene>
<proteinExistence type="predicted"/>
<evidence type="ECO:0000313" key="4">
    <source>
        <dbReference type="Proteomes" id="UP000308652"/>
    </source>
</evidence>
<keyword evidence="1" id="KW-0472">Membrane</keyword>
<feature type="transmembrane region" description="Helical" evidence="1">
    <location>
        <begin position="12"/>
        <end position="37"/>
    </location>
</feature>
<sequence>MPSSLDSTYGIWLIALFLETMYDVLYGAGLLQAWLYFHWYSKDHWGVKTMASCDSRTRFSRKLGQLLAGVILVLVEMGASIGIIELGSFTFLTDTKAIFTLHSSAAAACDIVITFSLVRTLGKRKRGIRSTNSMLNMLIINAINRGILTTICATLTMILFLALPGQFFFFYRSNSQCCNIYTKIISQSLNSRQHILNKSSELEWQSIPIGTISSSRVVNNSSEVTRIQVVVDNETYRGCDRKKTAEPKSTFIDGML</sequence>
<protein>
    <recommendedName>
        <fullName evidence="2">DUF6534 domain-containing protein</fullName>
    </recommendedName>
</protein>
<feature type="domain" description="DUF6534" evidence="2">
    <location>
        <begin position="106"/>
        <end position="194"/>
    </location>
</feature>
<accession>A0A5C3LII4</accession>